<sequence length="420" mass="47927">MSVARYTVSLALRQINGHSKGASHLLTSCRVLPTVNIYPARNNSFFRHEDNDRLWASVTGVSNTGKKKGRGKKQRSIINLHRGQIIGEGRAGMVWPGLTSETKRGDEIVKRSQHGPKQEYFDNIIKQRGAKQTFRSVKLMPLQRGWTGTTRAGTRSYPPDPVGDYDFEGFETRILQLKKVTNTSGTVKAVFRFSAMVVVGNKNGIGGYAVAKAKKWDAAVRKATNQAAQRLQYLHRYEGHTLNHNFFSQQTATKVYAFRKEEGYGLVCHRCLKTICDTIGVHNMYAKVEGSTKNIQNLTKAFFNGLREQETHQELADRLKLHVVEIRKEHDYLPVVVASPSDGEVTKEPPPKEELNFETLYFDGKMSLQKGKKRPFYAENEGHKRAERHRRMLRIQRKARHERMIYELEPPIMPKESEDS</sequence>
<dbReference type="SUPFAM" id="SSF54211">
    <property type="entry name" value="Ribosomal protein S5 domain 2-like"/>
    <property type="match status" value="1"/>
</dbReference>
<evidence type="ECO:0000256" key="8">
    <source>
        <dbReference type="PROSITE-ProRule" id="PRU00268"/>
    </source>
</evidence>
<evidence type="ECO:0000256" key="2">
    <source>
        <dbReference type="ARBA" id="ARBA00008945"/>
    </source>
</evidence>
<evidence type="ECO:0000256" key="7">
    <source>
        <dbReference type="ARBA" id="ARBA00041606"/>
    </source>
</evidence>
<dbReference type="PANTHER" id="PTHR48277:SF1">
    <property type="entry name" value="MITOCHONDRIAL RIBOSOMAL PROTEIN S5"/>
    <property type="match status" value="1"/>
</dbReference>
<dbReference type="GO" id="GO:1990904">
    <property type="term" value="C:ribonucleoprotein complex"/>
    <property type="evidence" value="ECO:0007669"/>
    <property type="project" value="UniProtKB-UniRule"/>
</dbReference>
<keyword evidence="12" id="KW-1185">Reference proteome</keyword>
<dbReference type="InterPro" id="IPR020568">
    <property type="entry name" value="Ribosomal_Su5_D2-typ_SF"/>
</dbReference>
<dbReference type="InterPro" id="IPR005324">
    <property type="entry name" value="Ribosomal_uS5_C"/>
</dbReference>
<dbReference type="GO" id="GO:0003723">
    <property type="term" value="F:RNA binding"/>
    <property type="evidence" value="ECO:0007669"/>
    <property type="project" value="InterPro"/>
</dbReference>
<comment type="caution">
    <text evidence="11">The sequence shown here is derived from an EMBL/GenBank/DDBJ whole genome shotgun (WGS) entry which is preliminary data.</text>
</comment>
<dbReference type="Gene3D" id="3.30.160.20">
    <property type="match status" value="1"/>
</dbReference>
<name>A0A8S3SZ46_MYTED</name>
<evidence type="ECO:0000256" key="9">
    <source>
        <dbReference type="RuleBase" id="RU003823"/>
    </source>
</evidence>
<evidence type="ECO:0000259" key="10">
    <source>
        <dbReference type="PROSITE" id="PS50881"/>
    </source>
</evidence>
<comment type="similarity">
    <text evidence="2 9">Belongs to the universal ribosomal protein uS5 family.</text>
</comment>
<dbReference type="GO" id="GO:0006412">
    <property type="term" value="P:translation"/>
    <property type="evidence" value="ECO:0007669"/>
    <property type="project" value="InterPro"/>
</dbReference>
<keyword evidence="4" id="KW-0496">Mitochondrion</keyword>
<dbReference type="OrthoDB" id="309483at2759"/>
<dbReference type="InterPro" id="IPR014721">
    <property type="entry name" value="Ribsml_uS5_D2-typ_fold_subgr"/>
</dbReference>
<evidence type="ECO:0000313" key="12">
    <source>
        <dbReference type="Proteomes" id="UP000683360"/>
    </source>
</evidence>
<comment type="subcellular location">
    <subcellularLocation>
        <location evidence="1">Mitochondrion</location>
    </subcellularLocation>
</comment>
<accession>A0A8S3SZ46</accession>
<dbReference type="SUPFAM" id="SSF54768">
    <property type="entry name" value="dsRNA-binding domain-like"/>
    <property type="match status" value="1"/>
</dbReference>
<dbReference type="GO" id="GO:0003735">
    <property type="term" value="F:structural constituent of ribosome"/>
    <property type="evidence" value="ECO:0007669"/>
    <property type="project" value="UniProtKB-UniRule"/>
</dbReference>
<dbReference type="PROSITE" id="PS50881">
    <property type="entry name" value="S5_DSRBD"/>
    <property type="match status" value="1"/>
</dbReference>
<dbReference type="AlphaFoldDB" id="A0A8S3SZ46"/>
<evidence type="ECO:0000256" key="5">
    <source>
        <dbReference type="ARBA" id="ARBA00023274"/>
    </source>
</evidence>
<dbReference type="PANTHER" id="PTHR48277">
    <property type="entry name" value="MITOCHONDRIAL RIBOSOMAL PROTEIN S5"/>
    <property type="match status" value="1"/>
</dbReference>
<keyword evidence="3 8" id="KW-0689">Ribosomal protein</keyword>
<dbReference type="InterPro" id="IPR013810">
    <property type="entry name" value="Ribosomal_uS5_N"/>
</dbReference>
<gene>
    <name evidence="11" type="ORF">MEDL_37967</name>
</gene>
<dbReference type="GO" id="GO:0005739">
    <property type="term" value="C:mitochondrion"/>
    <property type="evidence" value="ECO:0007669"/>
    <property type="project" value="UniProtKB-SubCell"/>
</dbReference>
<dbReference type="Proteomes" id="UP000683360">
    <property type="component" value="Unassembled WGS sequence"/>
</dbReference>
<keyword evidence="5 8" id="KW-0687">Ribonucleoprotein</keyword>
<dbReference type="GO" id="GO:0005840">
    <property type="term" value="C:ribosome"/>
    <property type="evidence" value="ECO:0007669"/>
    <property type="project" value="UniProtKB-KW"/>
</dbReference>
<dbReference type="Pfam" id="PF03719">
    <property type="entry name" value="Ribosomal_S5_C"/>
    <property type="match status" value="1"/>
</dbReference>
<reference evidence="11" key="1">
    <citation type="submission" date="2021-03" db="EMBL/GenBank/DDBJ databases">
        <authorList>
            <person name="Bekaert M."/>
        </authorList>
    </citation>
    <scope>NUCLEOTIDE SEQUENCE</scope>
</reference>
<proteinExistence type="inferred from homology"/>
<evidence type="ECO:0000256" key="1">
    <source>
        <dbReference type="ARBA" id="ARBA00004173"/>
    </source>
</evidence>
<dbReference type="Pfam" id="PF21251">
    <property type="entry name" value="Ribosomal_uS5m_N"/>
    <property type="match status" value="1"/>
</dbReference>
<feature type="domain" description="S5 DRBM" evidence="10">
    <location>
        <begin position="170"/>
        <end position="234"/>
    </location>
</feature>
<evidence type="ECO:0000313" key="11">
    <source>
        <dbReference type="EMBL" id="CAG2224835.1"/>
    </source>
</evidence>
<dbReference type="FunFam" id="3.30.230.10:FF:000002">
    <property type="entry name" value="30S ribosomal protein S5"/>
    <property type="match status" value="1"/>
</dbReference>
<protein>
    <recommendedName>
        <fullName evidence="6">Small ribosomal subunit protein uS5m</fullName>
    </recommendedName>
    <alternativeName>
        <fullName evidence="7">28S ribosomal protein S5, mitochondrial</fullName>
    </alternativeName>
</protein>
<dbReference type="InterPro" id="IPR000851">
    <property type="entry name" value="Ribosomal_uS5"/>
</dbReference>
<dbReference type="Pfam" id="PF00333">
    <property type="entry name" value="Ribosomal_S5"/>
    <property type="match status" value="1"/>
</dbReference>
<evidence type="ECO:0000256" key="4">
    <source>
        <dbReference type="ARBA" id="ARBA00023128"/>
    </source>
</evidence>
<organism evidence="11 12">
    <name type="scientific">Mytilus edulis</name>
    <name type="common">Blue mussel</name>
    <dbReference type="NCBI Taxonomy" id="6550"/>
    <lineage>
        <taxon>Eukaryota</taxon>
        <taxon>Metazoa</taxon>
        <taxon>Spiralia</taxon>
        <taxon>Lophotrochozoa</taxon>
        <taxon>Mollusca</taxon>
        <taxon>Bivalvia</taxon>
        <taxon>Autobranchia</taxon>
        <taxon>Pteriomorphia</taxon>
        <taxon>Mytilida</taxon>
        <taxon>Mytiloidea</taxon>
        <taxon>Mytilidae</taxon>
        <taxon>Mytilinae</taxon>
        <taxon>Mytilus</taxon>
    </lineage>
</organism>
<evidence type="ECO:0000256" key="3">
    <source>
        <dbReference type="ARBA" id="ARBA00022980"/>
    </source>
</evidence>
<evidence type="ECO:0000256" key="6">
    <source>
        <dbReference type="ARBA" id="ARBA00039335"/>
    </source>
</evidence>
<dbReference type="EMBL" id="CAJPWZ010001819">
    <property type="protein sequence ID" value="CAG2224835.1"/>
    <property type="molecule type" value="Genomic_DNA"/>
</dbReference>
<dbReference type="InterPro" id="IPR048584">
    <property type="entry name" value="Ribosomal_uS5m_N"/>
</dbReference>
<dbReference type="Gene3D" id="3.30.230.10">
    <property type="match status" value="1"/>
</dbReference>